<sequence length="434" mass="47368">MLSRRRFLLTAAATAPTLALHAEQKPAPQPSEPALPAPILALTDRRKDISPVSVNERNARLDRARELMKQNGLDAILITTGASMQYFTGIRWGQSERLFAYIIPQAAAPFVICPHLERDRLNEAQKHFPEHDTTLSYLWQENQDPYATLQHALAESSITTGTLGLEEHTQFAFSNAIAHACPALKIVSATPVTAGCRSLKSQVELSLLRLANQITFDVYKAVYLSCGPGDTNDHFSALIAKAYERCGVQGDASCQTGPNSAVPHGTGTPQIIREHEIVLIDDGCTVDGYTSDISRSFVYGTPTDLQRTVFDIVHRAQSAALSAARPGVEAQSVDAAARKIITDANYGPGYDFFTHRVGHGIGLDMHEWPYLVGGNPQKLAANMVFSDEPGIYLPGKFGVRLEDDMFITENGAQLFTPQSPSLEHPFDVANMPKS</sequence>
<proteinExistence type="predicted"/>
<dbReference type="PANTHER" id="PTHR46112">
    <property type="entry name" value="AMINOPEPTIDASE"/>
    <property type="match status" value="1"/>
</dbReference>
<dbReference type="Proteomes" id="UP000584867">
    <property type="component" value="Unassembled WGS sequence"/>
</dbReference>
<evidence type="ECO:0000259" key="1">
    <source>
        <dbReference type="Pfam" id="PF00557"/>
    </source>
</evidence>
<dbReference type="InterPro" id="IPR036005">
    <property type="entry name" value="Creatinase/aminopeptidase-like"/>
</dbReference>
<dbReference type="EMBL" id="JACHIO010000004">
    <property type="protein sequence ID" value="MBB5062715.1"/>
    <property type="molecule type" value="Genomic_DNA"/>
</dbReference>
<dbReference type="PANTHER" id="PTHR46112:SF3">
    <property type="entry name" value="AMINOPEPTIDASE YPDF"/>
    <property type="match status" value="1"/>
</dbReference>
<dbReference type="InterPro" id="IPR006311">
    <property type="entry name" value="TAT_signal"/>
</dbReference>
<keyword evidence="3" id="KW-0645">Protease</keyword>
<accession>A0A7W7ZMK4</accession>
<gene>
    <name evidence="3" type="ORF">HDF15_001052</name>
</gene>
<dbReference type="InterPro" id="IPR000587">
    <property type="entry name" value="Creatinase_N"/>
</dbReference>
<reference evidence="3 4" key="1">
    <citation type="submission" date="2020-08" db="EMBL/GenBank/DDBJ databases">
        <title>Genomic Encyclopedia of Type Strains, Phase IV (KMG-V): Genome sequencing to study the core and pangenomes of soil and plant-associated prokaryotes.</title>
        <authorList>
            <person name="Whitman W."/>
        </authorList>
    </citation>
    <scope>NUCLEOTIDE SEQUENCE [LARGE SCALE GENOMIC DNA]</scope>
    <source>
        <strain evidence="3 4">X5P3</strain>
    </source>
</reference>
<evidence type="ECO:0000313" key="4">
    <source>
        <dbReference type="Proteomes" id="UP000584867"/>
    </source>
</evidence>
<organism evidence="3 4">
    <name type="scientific">Granulicella mallensis</name>
    <dbReference type="NCBI Taxonomy" id="940614"/>
    <lineage>
        <taxon>Bacteria</taxon>
        <taxon>Pseudomonadati</taxon>
        <taxon>Acidobacteriota</taxon>
        <taxon>Terriglobia</taxon>
        <taxon>Terriglobales</taxon>
        <taxon>Acidobacteriaceae</taxon>
        <taxon>Granulicella</taxon>
    </lineage>
</organism>
<protein>
    <submittedName>
        <fullName evidence="3">Xaa-Pro dipeptidase</fullName>
        <ecNumber evidence="3">3.4.13.9</ecNumber>
    </submittedName>
</protein>
<dbReference type="InterPro" id="IPR000994">
    <property type="entry name" value="Pept_M24"/>
</dbReference>
<dbReference type="Gene3D" id="3.40.350.10">
    <property type="entry name" value="Creatinase/prolidase N-terminal domain"/>
    <property type="match status" value="1"/>
</dbReference>
<dbReference type="InterPro" id="IPR050659">
    <property type="entry name" value="Peptidase_M24B"/>
</dbReference>
<dbReference type="EC" id="3.4.13.9" evidence="3"/>
<dbReference type="InterPro" id="IPR029149">
    <property type="entry name" value="Creatin/AminoP/Spt16_N"/>
</dbReference>
<dbReference type="SUPFAM" id="SSF53092">
    <property type="entry name" value="Creatinase/prolidase N-terminal domain"/>
    <property type="match status" value="1"/>
</dbReference>
<evidence type="ECO:0000259" key="2">
    <source>
        <dbReference type="Pfam" id="PF01321"/>
    </source>
</evidence>
<dbReference type="AlphaFoldDB" id="A0A7W7ZMK4"/>
<dbReference type="PROSITE" id="PS51318">
    <property type="entry name" value="TAT"/>
    <property type="match status" value="1"/>
</dbReference>
<comment type="caution">
    <text evidence="3">The sequence shown here is derived from an EMBL/GenBank/DDBJ whole genome shotgun (WGS) entry which is preliminary data.</text>
</comment>
<keyword evidence="3" id="KW-0224">Dipeptidase</keyword>
<dbReference type="Gene3D" id="3.90.230.10">
    <property type="entry name" value="Creatinase/methionine aminopeptidase superfamily"/>
    <property type="match status" value="1"/>
</dbReference>
<dbReference type="SUPFAM" id="SSF55920">
    <property type="entry name" value="Creatinase/aminopeptidase"/>
    <property type="match status" value="1"/>
</dbReference>
<dbReference type="GO" id="GO:0102009">
    <property type="term" value="F:proline dipeptidase activity"/>
    <property type="evidence" value="ECO:0007669"/>
    <property type="project" value="UniProtKB-EC"/>
</dbReference>
<keyword evidence="3" id="KW-0378">Hydrolase</keyword>
<feature type="domain" description="Creatinase N-terminal" evidence="2">
    <location>
        <begin position="60"/>
        <end position="198"/>
    </location>
</feature>
<dbReference type="RefSeq" id="WP_184253372.1">
    <property type="nucleotide sequence ID" value="NZ_JACHIO010000004.1"/>
</dbReference>
<feature type="domain" description="Peptidase M24" evidence="1">
    <location>
        <begin position="207"/>
        <end position="409"/>
    </location>
</feature>
<dbReference type="Pfam" id="PF01321">
    <property type="entry name" value="Creatinase_N"/>
    <property type="match status" value="1"/>
</dbReference>
<name>A0A7W7ZMK4_9BACT</name>
<evidence type="ECO:0000313" key="3">
    <source>
        <dbReference type="EMBL" id="MBB5062715.1"/>
    </source>
</evidence>
<dbReference type="Pfam" id="PF00557">
    <property type="entry name" value="Peptidase_M24"/>
    <property type="match status" value="1"/>
</dbReference>